<evidence type="ECO:0000313" key="1">
    <source>
        <dbReference type="EMBL" id="MDV6270085.1"/>
    </source>
</evidence>
<accession>A0ABU4C0Q8</accession>
<dbReference type="Proteomes" id="UP001185927">
    <property type="component" value="Unassembled WGS sequence"/>
</dbReference>
<gene>
    <name evidence="1" type="ORF">R3Q16_26025</name>
</gene>
<dbReference type="EMBL" id="JAWLKB010000014">
    <property type="protein sequence ID" value="MDV6270085.1"/>
    <property type="molecule type" value="Genomic_DNA"/>
</dbReference>
<evidence type="ECO:0000313" key="2">
    <source>
        <dbReference type="Proteomes" id="UP001185927"/>
    </source>
</evidence>
<organism evidence="1 2">
    <name type="scientific">Rhodococcus globerulus</name>
    <dbReference type="NCBI Taxonomy" id="33008"/>
    <lineage>
        <taxon>Bacteria</taxon>
        <taxon>Bacillati</taxon>
        <taxon>Actinomycetota</taxon>
        <taxon>Actinomycetes</taxon>
        <taxon>Mycobacteriales</taxon>
        <taxon>Nocardiaceae</taxon>
        <taxon>Rhodococcus</taxon>
    </lineage>
</organism>
<name>A0ABU4C0Q8_RHOGO</name>
<comment type="caution">
    <text evidence="1">The sequence shown here is derived from an EMBL/GenBank/DDBJ whole genome shotgun (WGS) entry which is preliminary data.</text>
</comment>
<reference evidence="1 2" key="1">
    <citation type="submission" date="2023-10" db="EMBL/GenBank/DDBJ databases">
        <title>Development of a sustainable strategy for remediation of hydrocarbon-contaminated territories based on the waste exchange concept.</title>
        <authorList>
            <person name="Krivoruchko A."/>
        </authorList>
    </citation>
    <scope>NUCLEOTIDE SEQUENCE [LARGE SCALE GENOMIC DNA]</scope>
    <source>
        <strain evidence="1 2">IEGM 1203</strain>
    </source>
</reference>
<sequence length="178" mass="19237">MGNVPSGSQDLRVVGEIQVDEDGFFALVNTSTYEGFVDEDWSLPQLLEHFAAARRLASAFVVFVGPEADGTAVNVRLGHPKRVPDDGASARIDVTDGVLFVPSFTDLTMAAQFADSAVVEHPERTTQVHVPGGTYEILAWRTGESLHVSLERVGEQPLAVPTDQWDGTIAWFSAQLGN</sequence>
<keyword evidence="2" id="KW-1185">Reference proteome</keyword>
<proteinExistence type="predicted"/>
<protein>
    <submittedName>
        <fullName evidence="1">Uncharacterized protein</fullName>
    </submittedName>
</protein>